<evidence type="ECO:0000313" key="2">
    <source>
        <dbReference type="Proteomes" id="UP001596317"/>
    </source>
</evidence>
<evidence type="ECO:0000313" key="1">
    <source>
        <dbReference type="EMBL" id="MFC6659544.1"/>
    </source>
</evidence>
<sequence>MLVLTDGQANVGITRDDVLIKTAGQKAEAGVGTTTLGFGSSFNEDLLMGMARAAGGNFYFIQSADDARDVFSFELQTMKAVVAQNLTVTLAPAPGVTVADILSLHRPGPQPLTLDLGDVYEDEDKLLGLRLNLPERGPASTSC</sequence>
<protein>
    <recommendedName>
        <fullName evidence="3">VWFA domain-containing protein</fullName>
    </recommendedName>
</protein>
<dbReference type="EMBL" id="JBHSWB010000001">
    <property type="protein sequence ID" value="MFC6659544.1"/>
    <property type="molecule type" value="Genomic_DNA"/>
</dbReference>
<gene>
    <name evidence="1" type="ORF">ACFP90_03530</name>
</gene>
<name>A0ABW1ZF87_9DEIO</name>
<organism evidence="1 2">
    <name type="scientific">Deinococcus multiflagellatus</name>
    <dbReference type="NCBI Taxonomy" id="1656887"/>
    <lineage>
        <taxon>Bacteria</taxon>
        <taxon>Thermotogati</taxon>
        <taxon>Deinococcota</taxon>
        <taxon>Deinococci</taxon>
        <taxon>Deinococcales</taxon>
        <taxon>Deinococcaceae</taxon>
        <taxon>Deinococcus</taxon>
    </lineage>
</organism>
<dbReference type="InterPro" id="IPR036465">
    <property type="entry name" value="vWFA_dom_sf"/>
</dbReference>
<reference evidence="2" key="1">
    <citation type="journal article" date="2019" name="Int. J. Syst. Evol. Microbiol.">
        <title>The Global Catalogue of Microorganisms (GCM) 10K type strain sequencing project: providing services to taxonomists for standard genome sequencing and annotation.</title>
        <authorList>
            <consortium name="The Broad Institute Genomics Platform"/>
            <consortium name="The Broad Institute Genome Sequencing Center for Infectious Disease"/>
            <person name="Wu L."/>
            <person name="Ma J."/>
        </authorList>
    </citation>
    <scope>NUCLEOTIDE SEQUENCE [LARGE SCALE GENOMIC DNA]</scope>
    <source>
        <strain evidence="2">CCUG 63830</strain>
    </source>
</reference>
<keyword evidence="2" id="KW-1185">Reference proteome</keyword>
<comment type="caution">
    <text evidence="1">The sequence shown here is derived from an EMBL/GenBank/DDBJ whole genome shotgun (WGS) entry which is preliminary data.</text>
</comment>
<dbReference type="RefSeq" id="WP_380054171.1">
    <property type="nucleotide sequence ID" value="NZ_JBHSWB010000001.1"/>
</dbReference>
<evidence type="ECO:0008006" key="3">
    <source>
        <dbReference type="Google" id="ProtNLM"/>
    </source>
</evidence>
<accession>A0ABW1ZF87</accession>
<dbReference type="SUPFAM" id="SSF53300">
    <property type="entry name" value="vWA-like"/>
    <property type="match status" value="1"/>
</dbReference>
<dbReference type="Proteomes" id="UP001596317">
    <property type="component" value="Unassembled WGS sequence"/>
</dbReference>
<dbReference type="Gene3D" id="3.40.50.410">
    <property type="entry name" value="von Willebrand factor, type A domain"/>
    <property type="match status" value="1"/>
</dbReference>
<proteinExistence type="predicted"/>